<sequence length="2597" mass="293044">MVSPFSVLSIFLFITFIVHVDSVCVQGQVLTQVTKYGTVDTQCILNNIKVLPGSSFKLAYPDCLECRCTAKSMACCGFGYAAGVAAPPPGCVAHNDALPSNSLICYECGCDQDDTTTCNCDTTSDITDNDYCVILEQRYVSTTYVQLSRIPRNSSWVYIEDPYYVLTQESIRYNLTTRQWYLWTSSVVFGCDWDLCNSPSLINSLPNSFKYNINSTWLNSNIYGTGSVTSCHHCDTEVCGDITNPSDFSTCQMVTCNTNVTSCLAYDLWNNVATGEQCYQSQCAPEYLNGANGEIYGGKYRIDLEAVVYLAKDRSKYDIWEMDVYCAVNNCTRPTIFQEVSQQLKLEIGDLSAFPPIRPLPISNPLRCYSCDCFDQPTCPCSSTVVSSLDYTYCVIVRENFGQQAYIYADYLELDATLMYIEEFPYALVEESIDYNEKTGLWFTTTNFVVYGCNWNYCNKPEYIPLLPNSYQMRLPEAWLNSSILGNGQPISNCHQCPEQAHCGTTDFLEENTCPIQSCNTTCLVLDTYEDPAYDYLCYQSFCLPPDTQDYQLDRHKVEIEGIVYASQQNVVHLWEIDIYCRANDCSRAGIFKDLRANLRVEPGTLGALFTETHDPNIPQRRCYDCYCHNQPGCICERTTIMAANQTYCMIMRESYGQDVWTSLGHISQDSTRVHIQDFPYLLVEESILYDEQINRWNTITNFVVYGCNYDLCNHPSLVPSMPTSFQMRLSEDWLNINVKGNGQPVRNCHECPDGPQCGHSDYLDTSHCPIKECNTTCLVFDTFDKPNDDLQCYQSFCAPADSDDFHIDTHRVEIEGLLYLNKKPYTFELWEVDIYCRADDCSRPEIFTELKNNLTYEYGDLSPFEPQTSTSSQSTNNPPTTTSSTNNPPTTASSTNNPPTTSTTPSKASLLSGASSFIALRLTMVANHWIFLLLVLWAVPSTSLVCQECFCSLANIGACDCSPTVTAPDGSHCLVIEDLHPENPYVQLAYAETNSSYVRIKDTYYIIVDESIYLNETTETWNIKTKRVVHGCDWDNCNQFSLYQALPDTFKLTISNAWLNENIYGNGSITECNTCSNQTCGINIEHNLCPITTCENSTRCSMYNLWHDVDTGESCYESRCALPEFSDEYNEDNEKYQVQIEAIVYLAQDRSKFDIWQLDINCAVENCTRPNIFLEIKDQISGNVSVQPIFPAIRPTTTVPPVTTPTPPPAHPIRCYKCECSSSTCPCLSTETSSADTTYCTIKRYDIGQSVSVEYGHVDMDSTLVEIIEFPYVLVEESIMYDEATGRWNTHPNAVIYGCNWDLCNSPNILAYMPNSFQMRLPEDWLNTTVKGSGQPVRDCHQCPDAPQCGHGEFLDASRCPIQACNTTCLVSDKYNRPDDDLQCYQSFCAPPASDDLLPIDTHRIEIEGVIYYSRPKDVEIWEIDVFCRADNCSDPQLFNELRKNLVLVPGDLALIFNQTREERPLRCFDCTCVDEQDCTCDTISIENSRTTYCTISRNYDGEHVYVYFQHMPITTPISDVREIPYVLAEESILYNDTTNKWYTRTNEITYGCDWDYCNKPSLLSFLPTSVQMTLPDAWLTSNIIGIEGEPLNCHECTDNSICSTNGSINISSCPVQACNTTCFVSSVYHNPAINQQCYLSYCVPENNNTELGYDKYRVELQGIIYPSQPTTVELWEVYAYCGTDSCSRPEIFEDIKQQLNTTTNNLPSLFDNTGVGEPGKLHCYQCACHDDPVCACNKTLALPDNMTYCTIIRLYDGQNSLIELEHVDINSTYVHIQEFPFMLVDESITFNEATSTWNTLPYLIVYGCNTDFCNDPRLVPSLPVNFRMRLPEDWLNTNVKGTGQPVRDCHECPEAAQCGHTDFLDASRCPIRACNTTCLVSDKFDKPNDDLQCYQSYCIAPSADEPINTHRVEIEGILYGNRPNAEIELWEVDLYCRADDCSRPEIFKELEDKLTVETGDLSPFFNITTVTICPPVEAQLACYECACYDDPICECNTVKVAGADSTYCTIIRVNYENHFTIDLEHIDRNSTFVYIRDFPFILAEESILYNETTTQWRTQSNIIIYGCNTNLCNHPSLVKLVPDSFKMTLSNEWLNKNVLGSGLPVRDCHECPDAPQCGHGDFLDASRCPIHECNTTCVVSDIFNDPEDDLQCYQSYCNAPYIDNDNEDHHRVELEGIIYGHKQDALELWEVDIYCRADDCSRPEIFKELRENITVSTSNLTELFNVSMNGLEPQRICYDCYCDDESGCACDTYTVGDAKSTYCILMRENYGDYSFITLGHIDRNSTRVYIQEFPFLLVEESILYDDNRTTWNTRTNLVLYGCNTDLCNHPGYLPYLPASFQMRLPESWLNTNVLGNGQPIDACHECPEAPSCGNLDFIDSSRCPIKECNTTCVVSDLFNKPNDDEQCYQSFCAPPDSEFFQIDPHRVEMEGILYLYPMGRPVELWEIDIFCRANDCSRPTVFDEIRQQFTVTIGDIGIFYTNCTPVMPSTTTTTTTTQSTTRTSTSSISTTSSTTRSTGTTTSSTGTTTRPTGSTTSPTGTTASSAGTTRSSAGSTASTTSTTSQPATTSFSTSVYTGHSILVLIFFAISLMNLY</sequence>
<evidence type="ECO:0000313" key="7">
    <source>
        <dbReference type="Proteomes" id="UP000663832"/>
    </source>
</evidence>
<evidence type="ECO:0000256" key="3">
    <source>
        <dbReference type="SAM" id="SignalP"/>
    </source>
</evidence>
<gene>
    <name evidence="5" type="ORF">BJG266_LOCUS8563</name>
    <name evidence="6" type="ORF">QVE165_LOCUS11066</name>
    <name evidence="4" type="ORF">QVE165_LOCUS6076</name>
</gene>
<comment type="caution">
    <text evidence="4">The sequence shown here is derived from an EMBL/GenBank/DDBJ whole genome shotgun (WGS) entry which is preliminary data.</text>
</comment>
<dbReference type="Proteomes" id="UP000663877">
    <property type="component" value="Unassembled WGS sequence"/>
</dbReference>
<dbReference type="Proteomes" id="UP000663832">
    <property type="component" value="Unassembled WGS sequence"/>
</dbReference>
<dbReference type="OrthoDB" id="10033556at2759"/>
<protein>
    <recommendedName>
        <fullName evidence="8">Sodefrin repeats C</fullName>
    </recommendedName>
</protein>
<evidence type="ECO:0000256" key="1">
    <source>
        <dbReference type="SAM" id="MobiDB-lite"/>
    </source>
</evidence>
<feature type="signal peptide" evidence="3">
    <location>
        <begin position="1"/>
        <end position="22"/>
    </location>
</feature>
<reference evidence="4" key="1">
    <citation type="submission" date="2021-02" db="EMBL/GenBank/DDBJ databases">
        <authorList>
            <person name="Nowell W R."/>
        </authorList>
    </citation>
    <scope>NUCLEOTIDE SEQUENCE</scope>
</reference>
<keyword evidence="2" id="KW-0812">Transmembrane</keyword>
<name>A0A813UXL6_9BILA</name>
<feature type="region of interest" description="Disordered" evidence="1">
    <location>
        <begin position="866"/>
        <end position="908"/>
    </location>
</feature>
<dbReference type="InterPro" id="IPR053121">
    <property type="entry name" value="Spore_Coat_Assembly"/>
</dbReference>
<dbReference type="EMBL" id="CAJNOM010000025">
    <property type="protein sequence ID" value="CAF0836550.1"/>
    <property type="molecule type" value="Genomic_DNA"/>
</dbReference>
<dbReference type="EMBL" id="CAJNOI010000027">
    <property type="protein sequence ID" value="CAF0864545.1"/>
    <property type="molecule type" value="Genomic_DNA"/>
</dbReference>
<evidence type="ECO:0000313" key="5">
    <source>
        <dbReference type="EMBL" id="CAF0864545.1"/>
    </source>
</evidence>
<feature type="transmembrane region" description="Helical" evidence="2">
    <location>
        <begin position="2577"/>
        <end position="2596"/>
    </location>
</feature>
<keyword evidence="3" id="KW-0732">Signal</keyword>
<feature type="compositionally biased region" description="Low complexity" evidence="1">
    <location>
        <begin position="867"/>
        <end position="907"/>
    </location>
</feature>
<organism evidence="4 7">
    <name type="scientific">Adineta steineri</name>
    <dbReference type="NCBI Taxonomy" id="433720"/>
    <lineage>
        <taxon>Eukaryota</taxon>
        <taxon>Metazoa</taxon>
        <taxon>Spiralia</taxon>
        <taxon>Gnathifera</taxon>
        <taxon>Rotifera</taxon>
        <taxon>Eurotatoria</taxon>
        <taxon>Bdelloidea</taxon>
        <taxon>Adinetida</taxon>
        <taxon>Adinetidae</taxon>
        <taxon>Adineta</taxon>
    </lineage>
</organism>
<keyword evidence="2" id="KW-1133">Transmembrane helix</keyword>
<evidence type="ECO:0000313" key="6">
    <source>
        <dbReference type="EMBL" id="CAF0930400.1"/>
    </source>
</evidence>
<keyword evidence="2" id="KW-0472">Membrane</keyword>
<evidence type="ECO:0008006" key="8">
    <source>
        <dbReference type="Google" id="ProtNLM"/>
    </source>
</evidence>
<feature type="region of interest" description="Disordered" evidence="1">
    <location>
        <begin position="2492"/>
        <end position="2571"/>
    </location>
</feature>
<feature type="chain" id="PRO_5036409443" description="Sodefrin repeats C" evidence="3">
    <location>
        <begin position="23"/>
        <end position="2597"/>
    </location>
</feature>
<evidence type="ECO:0000256" key="2">
    <source>
        <dbReference type="SAM" id="Phobius"/>
    </source>
</evidence>
<dbReference type="EMBL" id="CAJNOM010000053">
    <property type="protein sequence ID" value="CAF0930400.1"/>
    <property type="molecule type" value="Genomic_DNA"/>
</dbReference>
<accession>A0A813UXL6</accession>
<proteinExistence type="predicted"/>
<dbReference type="PANTHER" id="PTHR35365">
    <property type="entry name" value="LP04239P"/>
    <property type="match status" value="1"/>
</dbReference>
<dbReference type="PANTHER" id="PTHR35365:SF18">
    <property type="entry name" value="MUCIN-19-LIKE-RELATED"/>
    <property type="match status" value="1"/>
</dbReference>
<evidence type="ECO:0000313" key="4">
    <source>
        <dbReference type="EMBL" id="CAF0836550.1"/>
    </source>
</evidence>
<keyword evidence="7" id="KW-1185">Reference proteome</keyword>